<protein>
    <recommendedName>
        <fullName evidence="1">RNA helicase</fullName>
        <ecNumber evidence="1">3.6.4.13</ecNumber>
    </recommendedName>
</protein>
<feature type="region of interest" description="Disordered" evidence="10">
    <location>
        <begin position="1"/>
        <end position="45"/>
    </location>
</feature>
<evidence type="ECO:0000256" key="7">
    <source>
        <dbReference type="ARBA" id="ARBA00047984"/>
    </source>
</evidence>
<comment type="catalytic activity">
    <reaction evidence="7">
        <text>ATP + H2O = ADP + phosphate + H(+)</text>
        <dbReference type="Rhea" id="RHEA:13065"/>
        <dbReference type="ChEBI" id="CHEBI:15377"/>
        <dbReference type="ChEBI" id="CHEBI:15378"/>
        <dbReference type="ChEBI" id="CHEBI:30616"/>
        <dbReference type="ChEBI" id="CHEBI:43474"/>
        <dbReference type="ChEBI" id="CHEBI:456216"/>
        <dbReference type="EC" id="3.6.4.13"/>
    </reaction>
</comment>
<dbReference type="InterPro" id="IPR011545">
    <property type="entry name" value="DEAD/DEAH_box_helicase_dom"/>
</dbReference>
<evidence type="ECO:0000256" key="5">
    <source>
        <dbReference type="ARBA" id="ARBA00022840"/>
    </source>
</evidence>
<evidence type="ECO:0000256" key="6">
    <source>
        <dbReference type="ARBA" id="ARBA00022884"/>
    </source>
</evidence>
<dbReference type="Proteomes" id="UP000261560">
    <property type="component" value="Unplaced"/>
</dbReference>
<reference evidence="14" key="1">
    <citation type="submission" date="2025-08" db="UniProtKB">
        <authorList>
            <consortium name="Ensembl"/>
        </authorList>
    </citation>
    <scope>IDENTIFICATION</scope>
</reference>
<dbReference type="FunFam" id="3.40.50.300:FF:000079">
    <property type="entry name" value="probable ATP-dependent RNA helicase DDX17"/>
    <property type="match status" value="1"/>
</dbReference>
<dbReference type="GO" id="GO:0005524">
    <property type="term" value="F:ATP binding"/>
    <property type="evidence" value="ECO:0007669"/>
    <property type="project" value="UniProtKB-KW"/>
</dbReference>
<evidence type="ECO:0000256" key="8">
    <source>
        <dbReference type="PROSITE-ProRule" id="PRU00552"/>
    </source>
</evidence>
<feature type="compositionally biased region" description="Basic and acidic residues" evidence="10">
    <location>
        <begin position="1"/>
        <end position="18"/>
    </location>
</feature>
<dbReference type="STRING" id="30732.ENSOMEP00000025280"/>
<accession>A0A3B3D796</accession>
<comment type="similarity">
    <text evidence="9">Belongs to the DEAD box helicase family.</text>
</comment>
<keyword evidence="6" id="KW-0694">RNA-binding</keyword>
<evidence type="ECO:0000256" key="4">
    <source>
        <dbReference type="ARBA" id="ARBA00022806"/>
    </source>
</evidence>
<dbReference type="EC" id="3.6.4.13" evidence="1"/>
<keyword evidence="15" id="KW-1185">Reference proteome</keyword>
<proteinExistence type="inferred from homology"/>
<feature type="domain" description="Helicase C-terminal" evidence="12">
    <location>
        <begin position="327"/>
        <end position="474"/>
    </location>
</feature>
<dbReference type="GO" id="GO:0016787">
    <property type="term" value="F:hydrolase activity"/>
    <property type="evidence" value="ECO:0007669"/>
    <property type="project" value="UniProtKB-KW"/>
</dbReference>
<dbReference type="RefSeq" id="XP_024128231.1">
    <property type="nucleotide sequence ID" value="XM_024272463.2"/>
</dbReference>
<dbReference type="PROSITE" id="PS51192">
    <property type="entry name" value="HELICASE_ATP_BIND_1"/>
    <property type="match status" value="1"/>
</dbReference>
<reference evidence="14" key="2">
    <citation type="submission" date="2025-09" db="UniProtKB">
        <authorList>
            <consortium name="Ensembl"/>
        </authorList>
    </citation>
    <scope>IDENTIFICATION</scope>
</reference>
<feature type="compositionally biased region" description="Gly residues" evidence="10">
    <location>
        <begin position="477"/>
        <end position="486"/>
    </location>
</feature>
<dbReference type="Pfam" id="PF00270">
    <property type="entry name" value="DEAD"/>
    <property type="match status" value="1"/>
</dbReference>
<dbReference type="GO" id="GO:0003723">
    <property type="term" value="F:RNA binding"/>
    <property type="evidence" value="ECO:0007669"/>
    <property type="project" value="UniProtKB-KW"/>
</dbReference>
<dbReference type="Gene3D" id="3.40.50.300">
    <property type="entry name" value="P-loop containing nucleotide triphosphate hydrolases"/>
    <property type="match status" value="2"/>
</dbReference>
<dbReference type="PANTHER" id="PTHR47958">
    <property type="entry name" value="ATP-DEPENDENT RNA HELICASE DBP3"/>
    <property type="match status" value="1"/>
</dbReference>
<dbReference type="PROSITE" id="PS51194">
    <property type="entry name" value="HELICASE_CTER"/>
    <property type="match status" value="1"/>
</dbReference>
<evidence type="ECO:0000259" key="12">
    <source>
        <dbReference type="PROSITE" id="PS51194"/>
    </source>
</evidence>
<dbReference type="InterPro" id="IPR001650">
    <property type="entry name" value="Helicase_C-like"/>
</dbReference>
<feature type="compositionally biased region" description="Pro residues" evidence="10">
    <location>
        <begin position="612"/>
        <end position="622"/>
    </location>
</feature>
<dbReference type="PROSITE" id="PS51195">
    <property type="entry name" value="Q_MOTIF"/>
    <property type="match status" value="1"/>
</dbReference>
<dbReference type="InterPro" id="IPR014001">
    <property type="entry name" value="Helicase_ATP-bd"/>
</dbReference>
<dbReference type="GO" id="GO:0003724">
    <property type="term" value="F:RNA helicase activity"/>
    <property type="evidence" value="ECO:0007669"/>
    <property type="project" value="UniProtKB-EC"/>
</dbReference>
<dbReference type="GeneTree" id="ENSGT00940000154705"/>
<dbReference type="FunFam" id="3.40.50.300:FF:000008">
    <property type="entry name" value="ATP-dependent RNA helicase RhlB"/>
    <property type="match status" value="1"/>
</dbReference>
<dbReference type="PROSITE" id="PS00039">
    <property type="entry name" value="DEAD_ATP_HELICASE"/>
    <property type="match status" value="1"/>
</dbReference>
<sequence>MRGSYGDRERDRGRDRGSPRFGSSRGGAPGKKFGNPGDRLRRKKWDLDQLPKFEKNFYTEHSEVQRMSQFDVEEFRRKKEITVRGSGCPKPVTSFHQAQFPQYVIDVLMQQNFKEPTAIQAQGFPLALSGRDMVGIAQTGSGKTLAYLLPAIVHINHQPYLDRGDGPICLVLAPTRELAQQVQQVACDYGKSSRIKSTCVYGGAPKGPQIRDLERGVEICIATPGRLIDFLESGKTNLRRCTYLVLDEADRMLDMGFEPQIRKIVDQIRPDRQTLMWSATWPKEVRQLAEDFLKDYVQINIGALELSANHNILQIVDVCMESEKDQKLIQLMEEIMAEKENKTIIFVETKKRCDDLTRRMRRDGWPAMCIHGDKSQPERDWVLSEFRSGKAPVLIATDVASRGLDVEDVKFVINYDYPNSSEDYIHRIGRTARSTNKGTAYTFFTPGNVRQARELIRVLEEARQAINPKLLQLVETGRGGGGGGGRSRFRGSNSNNPNLMYQDECDRRMRSVGGGSSKEGNGYGRDNRGGTGSSSSSSSYRDRSSRDGGRNSYDQYQNNGSFGSSRASAATGGATGGQAPPPLTGPQPLMSQQFNPPQPMMGLMGQSSYQFAPPPPSIPNRK</sequence>
<feature type="compositionally biased region" description="Basic and acidic residues" evidence="10">
    <location>
        <begin position="540"/>
        <end position="549"/>
    </location>
</feature>
<evidence type="ECO:0000313" key="15">
    <source>
        <dbReference type="Proteomes" id="UP000261560"/>
    </source>
</evidence>
<dbReference type="OrthoDB" id="196131at2759"/>
<dbReference type="SMART" id="SM00490">
    <property type="entry name" value="HELICc"/>
    <property type="match status" value="1"/>
</dbReference>
<dbReference type="CDD" id="cd18787">
    <property type="entry name" value="SF2_C_DEAD"/>
    <property type="match status" value="1"/>
</dbReference>
<dbReference type="InterPro" id="IPR000629">
    <property type="entry name" value="RNA-helicase_DEAD-box_CS"/>
</dbReference>
<dbReference type="SMART" id="SM00487">
    <property type="entry name" value="DEXDc"/>
    <property type="match status" value="1"/>
</dbReference>
<dbReference type="Ensembl" id="ENSOMET00000007527.1">
    <property type="protein sequence ID" value="ENSOMEP00000025280.1"/>
    <property type="gene ID" value="ENSOMEG00000006411.1"/>
</dbReference>
<keyword evidence="5 9" id="KW-0067">ATP-binding</keyword>
<keyword evidence="3 9" id="KW-0378">Hydrolase</keyword>
<dbReference type="OMA" id="KVFYREH"/>
<organism evidence="14 15">
    <name type="scientific">Oryzias melastigma</name>
    <name type="common">Marine medaka</name>
    <dbReference type="NCBI Taxonomy" id="30732"/>
    <lineage>
        <taxon>Eukaryota</taxon>
        <taxon>Metazoa</taxon>
        <taxon>Chordata</taxon>
        <taxon>Craniata</taxon>
        <taxon>Vertebrata</taxon>
        <taxon>Euteleostomi</taxon>
        <taxon>Actinopterygii</taxon>
        <taxon>Neopterygii</taxon>
        <taxon>Teleostei</taxon>
        <taxon>Neoteleostei</taxon>
        <taxon>Acanthomorphata</taxon>
        <taxon>Ovalentaria</taxon>
        <taxon>Atherinomorphae</taxon>
        <taxon>Beloniformes</taxon>
        <taxon>Adrianichthyidae</taxon>
        <taxon>Oryziinae</taxon>
        <taxon>Oryzias</taxon>
    </lineage>
</organism>
<dbReference type="InterPro" id="IPR014014">
    <property type="entry name" value="RNA_helicase_DEAD_Q_motif"/>
</dbReference>
<evidence type="ECO:0000256" key="10">
    <source>
        <dbReference type="SAM" id="MobiDB-lite"/>
    </source>
</evidence>
<keyword evidence="2 9" id="KW-0547">Nucleotide-binding</keyword>
<feature type="region of interest" description="Disordered" evidence="10">
    <location>
        <begin position="474"/>
        <end position="622"/>
    </location>
</feature>
<feature type="domain" description="Helicase ATP-binding" evidence="11">
    <location>
        <begin position="124"/>
        <end position="299"/>
    </location>
</feature>
<evidence type="ECO:0000256" key="3">
    <source>
        <dbReference type="ARBA" id="ARBA00022801"/>
    </source>
</evidence>
<dbReference type="Pfam" id="PF00271">
    <property type="entry name" value="Helicase_C"/>
    <property type="match status" value="1"/>
</dbReference>
<dbReference type="PaxDb" id="30732-ENSOMEP00000025280"/>
<name>A0A3B3D796_ORYME</name>
<dbReference type="AlphaFoldDB" id="A0A3B3D796"/>
<feature type="short sequence motif" description="Q motif" evidence="8">
    <location>
        <begin position="93"/>
        <end position="121"/>
    </location>
</feature>
<feature type="compositionally biased region" description="Gly residues" evidence="10">
    <location>
        <begin position="512"/>
        <end position="523"/>
    </location>
</feature>
<dbReference type="KEGG" id="oml:112146571"/>
<dbReference type="SUPFAM" id="SSF52540">
    <property type="entry name" value="P-loop containing nucleoside triphosphate hydrolases"/>
    <property type="match status" value="1"/>
</dbReference>
<evidence type="ECO:0000259" key="13">
    <source>
        <dbReference type="PROSITE" id="PS51195"/>
    </source>
</evidence>
<dbReference type="InterPro" id="IPR027417">
    <property type="entry name" value="P-loop_NTPase"/>
</dbReference>
<feature type="compositionally biased region" description="Polar residues" evidence="10">
    <location>
        <begin position="555"/>
        <end position="568"/>
    </location>
</feature>
<evidence type="ECO:0000256" key="1">
    <source>
        <dbReference type="ARBA" id="ARBA00012552"/>
    </source>
</evidence>
<dbReference type="GeneID" id="112146571"/>
<feature type="domain" description="DEAD-box RNA helicase Q" evidence="13">
    <location>
        <begin position="93"/>
        <end position="121"/>
    </location>
</feature>
<evidence type="ECO:0000256" key="2">
    <source>
        <dbReference type="ARBA" id="ARBA00022741"/>
    </source>
</evidence>
<evidence type="ECO:0000259" key="11">
    <source>
        <dbReference type="PROSITE" id="PS51192"/>
    </source>
</evidence>
<evidence type="ECO:0000256" key="9">
    <source>
        <dbReference type="RuleBase" id="RU000492"/>
    </source>
</evidence>
<keyword evidence="4 9" id="KW-0347">Helicase</keyword>
<evidence type="ECO:0000313" key="14">
    <source>
        <dbReference type="Ensembl" id="ENSOMEP00000025280.1"/>
    </source>
</evidence>